<name>E0IAR6_9BACL</name>
<dbReference type="EMBL" id="AEDD01000007">
    <property type="protein sequence ID" value="EFM10470.1"/>
    <property type="molecule type" value="Genomic_DNA"/>
</dbReference>
<sequence>MTKTIEANELRTKRDAQQALLRLCEPLRPYYSEGRAELHLADTGAKYEESIARMEAFARPLWGLVPLAAGGGETDLWDRYAEGFRNGANPAHAEYWGTTTDTDQRFVEMAAIGLALLLTPDRIWAPLDEQERARLAAWLDQINRHDMPQNNWRFFIVLVNLGLKKVGAPYDEAAMNEALAFIDECYLGDGWYADGKTEQRDYYIAFAMHYYALVYAGVMADEEPARCERFKERARLFAQDFIYWFAEDGSALPFGRSLTYRFAQSAFWGALAFAGVEAFEWGVLKGLALRNLDWWLKQPIYTKEGLLTIGYAYPNMHMAEEYNAQGSPYWALKAFLPLALDDRHPFWTAEAKPLPKLNDRAVQPHPHMVVCRREGHIAAFTAGQYAAFEPVGAAAKYEKFAYSNVFGFSVSNGGLGLAQGAFDSMLAFSEEDDYYRGRRKCEEYRVEEQAVYARWQAWRDVEVETWLLPGLPWHVRVHRVRTGRGLFAAEGGFAIPRAELRPAVEGEGAELESDRIVLKQAGLASGIVNLLGEREPLSIEAMPNTNLLHRRTSIPTLKGYLPPGEHWLAAAVFGGHMAEVAEGCRASMPSVEVTADRIVVQNGDDGSGISRSWSIAIGAKQ</sequence>
<dbReference type="InterPro" id="IPR049237">
    <property type="entry name" value="DUF2264_C"/>
</dbReference>
<dbReference type="Pfam" id="PF10022">
    <property type="entry name" value="DUF2264"/>
    <property type="match status" value="1"/>
</dbReference>
<dbReference type="PANTHER" id="PTHR35339:SF4">
    <property type="entry name" value="LINALOOL DEHYDRATASE_ISOMERASE DOMAIN-CONTAINING PROTEIN"/>
    <property type="match status" value="1"/>
</dbReference>
<dbReference type="STRING" id="717606.PaecuDRAFT_2906"/>
<accession>E0IAR6</accession>
<evidence type="ECO:0000259" key="2">
    <source>
        <dbReference type="Pfam" id="PF20938"/>
    </source>
</evidence>
<dbReference type="PIRSF" id="PIRSF014753">
    <property type="entry name" value="UCP014753"/>
    <property type="match status" value="1"/>
</dbReference>
<dbReference type="InterPro" id="IPR016624">
    <property type="entry name" value="UCP014753"/>
</dbReference>
<dbReference type="eggNOG" id="COG4289">
    <property type="taxonomic scope" value="Bacteria"/>
</dbReference>
<dbReference type="AlphaFoldDB" id="E0IAR6"/>
<dbReference type="OrthoDB" id="9813465at2"/>
<proteinExistence type="predicted"/>
<dbReference type="Proteomes" id="UP000005387">
    <property type="component" value="Unassembled WGS sequence"/>
</dbReference>
<dbReference type="Pfam" id="PF20938">
    <property type="entry name" value="DUF2264_C"/>
    <property type="match status" value="1"/>
</dbReference>
<evidence type="ECO:0000259" key="1">
    <source>
        <dbReference type="Pfam" id="PF10022"/>
    </source>
</evidence>
<keyword evidence="4" id="KW-1185">Reference proteome</keyword>
<feature type="domain" description="DUF2264" evidence="1">
    <location>
        <begin position="12"/>
        <end position="353"/>
    </location>
</feature>
<dbReference type="InterPro" id="IPR049349">
    <property type="entry name" value="DUF2264_N"/>
</dbReference>
<dbReference type="RefSeq" id="WP_006038896.1">
    <property type="nucleotide sequence ID" value="NZ_AEDD01000007.1"/>
</dbReference>
<gene>
    <name evidence="3" type="ORF">PaecuDRAFT_2906</name>
</gene>
<evidence type="ECO:0000313" key="4">
    <source>
        <dbReference type="Proteomes" id="UP000005387"/>
    </source>
</evidence>
<feature type="domain" description="DUF2264" evidence="2">
    <location>
        <begin position="364"/>
        <end position="575"/>
    </location>
</feature>
<reference evidence="3 4" key="1">
    <citation type="submission" date="2010-07" db="EMBL/GenBank/DDBJ databases">
        <title>The draft genome of Paenibacillus curdlanolyticus YK9.</title>
        <authorList>
            <consortium name="US DOE Joint Genome Institute (JGI-PGF)"/>
            <person name="Lucas S."/>
            <person name="Copeland A."/>
            <person name="Lapidus A."/>
            <person name="Cheng J.-F."/>
            <person name="Bruce D."/>
            <person name="Goodwin L."/>
            <person name="Pitluck S."/>
            <person name="Land M.L."/>
            <person name="Hauser L."/>
            <person name="Chang Y.-J."/>
            <person name="Jeffries C."/>
            <person name="Anderson I.J."/>
            <person name="Johnson E."/>
            <person name="Loganathan U."/>
            <person name="Mulhopadhyay B."/>
            <person name="Kyrpides N."/>
            <person name="Woyke T.J."/>
        </authorList>
    </citation>
    <scope>NUCLEOTIDE SEQUENCE [LARGE SCALE GENOMIC DNA]</scope>
    <source>
        <strain evidence="3 4">YK9</strain>
    </source>
</reference>
<protein>
    <submittedName>
        <fullName evidence="3">Uncharacterized conserved protein UCP014753</fullName>
    </submittedName>
</protein>
<organism evidence="3 4">
    <name type="scientific">Paenibacillus curdlanolyticus YK9</name>
    <dbReference type="NCBI Taxonomy" id="717606"/>
    <lineage>
        <taxon>Bacteria</taxon>
        <taxon>Bacillati</taxon>
        <taxon>Bacillota</taxon>
        <taxon>Bacilli</taxon>
        <taxon>Bacillales</taxon>
        <taxon>Paenibacillaceae</taxon>
        <taxon>Paenibacillus</taxon>
    </lineage>
</organism>
<dbReference type="PANTHER" id="PTHR35339">
    <property type="entry name" value="LINALOOL DEHYDRATASE_ISOMERASE DOMAIN-CONTAINING PROTEIN"/>
    <property type="match status" value="1"/>
</dbReference>
<evidence type="ECO:0000313" key="3">
    <source>
        <dbReference type="EMBL" id="EFM10470.1"/>
    </source>
</evidence>